<proteinExistence type="predicted"/>
<sequence>MIQRETNKFCGFLAQIENWNESGKIEHDKIDDAKTMYKSNSKTLFQLEHCWNILRNEAKWLNLRENVKVHARQPATQSCLTFAGSTNLDEDNDEMNFGETLERPIGKKVEKEKLKKRKISNDVVSRLSYQLDEIKEQKRRMHDEKKGKYVHCNRRMKRVNMHCIRRTKRVDLYQGREE</sequence>
<dbReference type="Pfam" id="PF14303">
    <property type="entry name" value="NAM-associated"/>
    <property type="match status" value="1"/>
</dbReference>
<dbReference type="Proteomes" id="UP001459277">
    <property type="component" value="Unassembled WGS sequence"/>
</dbReference>
<gene>
    <name evidence="2" type="ORF">SO802_026686</name>
</gene>
<evidence type="ECO:0000259" key="1">
    <source>
        <dbReference type="Pfam" id="PF14303"/>
    </source>
</evidence>
<organism evidence="2 3">
    <name type="scientific">Lithocarpus litseifolius</name>
    <dbReference type="NCBI Taxonomy" id="425828"/>
    <lineage>
        <taxon>Eukaryota</taxon>
        <taxon>Viridiplantae</taxon>
        <taxon>Streptophyta</taxon>
        <taxon>Embryophyta</taxon>
        <taxon>Tracheophyta</taxon>
        <taxon>Spermatophyta</taxon>
        <taxon>Magnoliopsida</taxon>
        <taxon>eudicotyledons</taxon>
        <taxon>Gunneridae</taxon>
        <taxon>Pentapetalae</taxon>
        <taxon>rosids</taxon>
        <taxon>fabids</taxon>
        <taxon>Fagales</taxon>
        <taxon>Fagaceae</taxon>
        <taxon>Lithocarpus</taxon>
    </lineage>
</organism>
<comment type="caution">
    <text evidence="2">The sequence shown here is derived from an EMBL/GenBank/DDBJ whole genome shotgun (WGS) entry which is preliminary data.</text>
</comment>
<evidence type="ECO:0000313" key="2">
    <source>
        <dbReference type="EMBL" id="KAK9991701.1"/>
    </source>
</evidence>
<name>A0AAW2C0I9_9ROSI</name>
<dbReference type="AlphaFoldDB" id="A0AAW2C0I9"/>
<protein>
    <recommendedName>
        <fullName evidence="1">No apical meristem-associated C-terminal domain-containing protein</fullName>
    </recommendedName>
</protein>
<dbReference type="PANTHER" id="PTHR45125">
    <property type="entry name" value="F21J9.4-RELATED"/>
    <property type="match status" value="1"/>
</dbReference>
<evidence type="ECO:0000313" key="3">
    <source>
        <dbReference type="Proteomes" id="UP001459277"/>
    </source>
</evidence>
<keyword evidence="3" id="KW-1185">Reference proteome</keyword>
<reference evidence="2 3" key="1">
    <citation type="submission" date="2024-01" db="EMBL/GenBank/DDBJ databases">
        <title>A telomere-to-telomere, gap-free genome of sweet tea (Lithocarpus litseifolius).</title>
        <authorList>
            <person name="Zhou J."/>
        </authorList>
    </citation>
    <scope>NUCLEOTIDE SEQUENCE [LARGE SCALE GENOMIC DNA]</scope>
    <source>
        <strain evidence="2">Zhou-2022a</strain>
        <tissue evidence="2">Leaf</tissue>
    </source>
</reference>
<dbReference type="PANTHER" id="PTHR45125:SF51">
    <property type="entry name" value="F21J9.4-RELATED"/>
    <property type="match status" value="1"/>
</dbReference>
<feature type="domain" description="No apical meristem-associated C-terminal" evidence="1">
    <location>
        <begin position="45"/>
        <end position="144"/>
    </location>
</feature>
<dbReference type="InterPro" id="IPR029466">
    <property type="entry name" value="NAM-associated_C"/>
</dbReference>
<dbReference type="EMBL" id="JAZDWU010000009">
    <property type="protein sequence ID" value="KAK9991701.1"/>
    <property type="molecule type" value="Genomic_DNA"/>
</dbReference>
<accession>A0AAW2C0I9</accession>